<evidence type="ECO:0000313" key="1">
    <source>
        <dbReference type="EMBL" id="MBI6563311.1"/>
    </source>
</evidence>
<reference evidence="1 2" key="1">
    <citation type="submission" date="2020-12" db="EMBL/GenBank/DDBJ databases">
        <title>Comparative genomic insights into the epidemiology and virulence of plant pathogenic Pseudomonads from Turkey.</title>
        <authorList>
            <person name="Dillon M."/>
            <person name="Ruiz-Bedoya T."/>
            <person name="Bendalovic-Torma C."/>
            <person name="Guttman K.M."/>
            <person name="Kwak H."/>
            <person name="Middleton M.A."/>
            <person name="Wang P.W."/>
            <person name="Horuz S."/>
            <person name="Aysan Y."/>
            <person name="Guttman D.S."/>
        </authorList>
    </citation>
    <scope>NUCLEOTIDE SEQUENCE [LARGE SCALE GENOMIC DNA]</scope>
    <source>
        <strain evidence="1 2">S5_IA_2b</strain>
    </source>
</reference>
<evidence type="ECO:0008006" key="3">
    <source>
        <dbReference type="Google" id="ProtNLM"/>
    </source>
</evidence>
<comment type="caution">
    <text evidence="1">The sequence shown here is derived from an EMBL/GenBank/DDBJ whole genome shotgun (WGS) entry which is preliminary data.</text>
</comment>
<proteinExistence type="predicted"/>
<keyword evidence="2" id="KW-1185">Reference proteome</keyword>
<sequence length="167" mass="18461">MAEELNFAAWLRSGDIQTSIRKCQDLFNSGIFSSGAISGPLFEPAVIMLLINMNDLLAKSNKDQMRVAFADDVELTEKIKDVTDLIRESRNAACHIGSPENLFEGLGKFTFNVVSGLAPEAFNLNGIKLGCDFADDIAVYYGEKRVYLRRHLLRALEAVAKNYPAAL</sequence>
<accession>A0ABS0UCK3</accession>
<name>A0ABS0UCK3_9PSED</name>
<dbReference type="EMBL" id="JAEILG010000007">
    <property type="protein sequence ID" value="MBI6563311.1"/>
    <property type="molecule type" value="Genomic_DNA"/>
</dbReference>
<dbReference type="Proteomes" id="UP000648914">
    <property type="component" value="Unassembled WGS sequence"/>
</dbReference>
<organism evidence="1 2">
    <name type="scientific">Pseudomonas synxantha</name>
    <dbReference type="NCBI Taxonomy" id="47883"/>
    <lineage>
        <taxon>Bacteria</taxon>
        <taxon>Pseudomonadati</taxon>
        <taxon>Pseudomonadota</taxon>
        <taxon>Gammaproteobacteria</taxon>
        <taxon>Pseudomonadales</taxon>
        <taxon>Pseudomonadaceae</taxon>
        <taxon>Pseudomonas</taxon>
    </lineage>
</organism>
<dbReference type="RefSeq" id="WP_198719788.1">
    <property type="nucleotide sequence ID" value="NZ_JAEIKU010000048.1"/>
</dbReference>
<protein>
    <recommendedName>
        <fullName evidence="3">Reverse transcriptase domain-containing protein</fullName>
    </recommendedName>
</protein>
<evidence type="ECO:0000313" key="2">
    <source>
        <dbReference type="Proteomes" id="UP000648914"/>
    </source>
</evidence>
<gene>
    <name evidence="1" type="ORF">YA0852_04155</name>
</gene>